<organism evidence="1">
    <name type="scientific">hydrothermal vent metagenome</name>
    <dbReference type="NCBI Taxonomy" id="652676"/>
    <lineage>
        <taxon>unclassified sequences</taxon>
        <taxon>metagenomes</taxon>
        <taxon>ecological metagenomes</taxon>
    </lineage>
</organism>
<gene>
    <name evidence="1" type="ORF">MGWOODY_Smn120</name>
</gene>
<accession>A0A160TKP4</accession>
<name>A0A160TKP4_9ZZZZ</name>
<sequence length="85" mass="9284">MTELDKITDSIVALRASLALDMDALGIAERRQLRAHVEHCILDLQRLLSRLIAAPDAVLDGAWEREAGAGYDQPIVNHIGVKPEG</sequence>
<dbReference type="AlphaFoldDB" id="A0A160TKP4"/>
<proteinExistence type="predicted"/>
<protein>
    <submittedName>
        <fullName evidence="1">Uncharacterized protein</fullName>
    </submittedName>
</protein>
<evidence type="ECO:0000313" key="1">
    <source>
        <dbReference type="EMBL" id="CUS45061.1"/>
    </source>
</evidence>
<dbReference type="EMBL" id="CZQE01000205">
    <property type="protein sequence ID" value="CUS45061.1"/>
    <property type="molecule type" value="Genomic_DNA"/>
</dbReference>
<reference evidence="1" key="1">
    <citation type="submission" date="2015-10" db="EMBL/GenBank/DDBJ databases">
        <authorList>
            <person name="Gilbert D.G."/>
        </authorList>
    </citation>
    <scope>NUCLEOTIDE SEQUENCE</scope>
</reference>